<proteinExistence type="predicted"/>
<reference evidence="1 2" key="1">
    <citation type="submission" date="2016-10" db="EMBL/GenBank/DDBJ databases">
        <authorList>
            <person name="de Groot N.N."/>
        </authorList>
    </citation>
    <scope>NUCLEOTIDE SEQUENCE [LARGE SCALE GENOMIC DNA]</scope>
    <source>
        <strain evidence="1 2">DSM 6793</strain>
    </source>
</reference>
<dbReference type="EMBL" id="FOLE01000002">
    <property type="protein sequence ID" value="SFB97097.1"/>
    <property type="molecule type" value="Genomic_DNA"/>
</dbReference>
<dbReference type="AlphaFoldDB" id="A0A1I1FCJ4"/>
<sequence>MTCETQAMGKVLGIYDVGLCYQYGNPNGFCFAGLSVVLINWITRTITKNGL</sequence>
<name>A0A1I1FCJ4_9BACT</name>
<dbReference type="Proteomes" id="UP000199514">
    <property type="component" value="Unassembled WGS sequence"/>
</dbReference>
<evidence type="ECO:0000313" key="1">
    <source>
        <dbReference type="EMBL" id="SFB97097.1"/>
    </source>
</evidence>
<gene>
    <name evidence="1" type="ORF">SAMN05421780_102136</name>
</gene>
<evidence type="ECO:0000313" key="2">
    <source>
        <dbReference type="Proteomes" id="UP000199514"/>
    </source>
</evidence>
<accession>A0A1I1FCJ4</accession>
<organism evidence="1 2">
    <name type="scientific">Flexibacter flexilis DSM 6793</name>
    <dbReference type="NCBI Taxonomy" id="927664"/>
    <lineage>
        <taxon>Bacteria</taxon>
        <taxon>Pseudomonadati</taxon>
        <taxon>Bacteroidota</taxon>
        <taxon>Cytophagia</taxon>
        <taxon>Cytophagales</taxon>
        <taxon>Flexibacteraceae</taxon>
        <taxon>Flexibacter</taxon>
    </lineage>
</organism>
<keyword evidence="2" id="KW-1185">Reference proteome</keyword>
<protein>
    <submittedName>
        <fullName evidence="1">Uncharacterized protein</fullName>
    </submittedName>
</protein>